<evidence type="ECO:0000313" key="1">
    <source>
        <dbReference type="EMBL" id="KAH7977044.1"/>
    </source>
</evidence>
<evidence type="ECO:0000313" key="2">
    <source>
        <dbReference type="Proteomes" id="UP000821837"/>
    </source>
</evidence>
<comment type="caution">
    <text evidence="1">The sequence shown here is derived from an EMBL/GenBank/DDBJ whole genome shotgun (WGS) entry which is preliminary data.</text>
</comment>
<gene>
    <name evidence="1" type="ORF">HPB52_023226</name>
</gene>
<name>A0A9D4QH90_RHISA</name>
<accession>A0A9D4QH90</accession>
<dbReference type="EMBL" id="JABSTV010001246">
    <property type="protein sequence ID" value="KAH7977044.1"/>
    <property type="molecule type" value="Genomic_DNA"/>
</dbReference>
<sequence>MCEARVRLKAPPLRLAGHRRCCRSASGCRLLPRHLKSARRLDGVTPSPIFLAPEPARLVRPCRGAILAVPHCLRNDTLLPCVLDLPPDVASKLSDVPFSPSDTTAYQHLKTKELQRFMPAERARLQQLLEEGDLGDRRPF</sequence>
<dbReference type="Proteomes" id="UP000821837">
    <property type="component" value="Chromosome 10"/>
</dbReference>
<dbReference type="AlphaFoldDB" id="A0A9D4QH90"/>
<protein>
    <submittedName>
        <fullName evidence="1">Uncharacterized protein</fullName>
    </submittedName>
</protein>
<proteinExistence type="predicted"/>
<reference evidence="1" key="2">
    <citation type="submission" date="2021-09" db="EMBL/GenBank/DDBJ databases">
        <authorList>
            <person name="Jia N."/>
            <person name="Wang J."/>
            <person name="Shi W."/>
            <person name="Du L."/>
            <person name="Sun Y."/>
            <person name="Zhan W."/>
            <person name="Jiang J."/>
            <person name="Wang Q."/>
            <person name="Zhang B."/>
            <person name="Ji P."/>
            <person name="Sakyi L.B."/>
            <person name="Cui X."/>
            <person name="Yuan T."/>
            <person name="Jiang B."/>
            <person name="Yang W."/>
            <person name="Lam T.T.-Y."/>
            <person name="Chang Q."/>
            <person name="Ding S."/>
            <person name="Wang X."/>
            <person name="Zhu J."/>
            <person name="Ruan X."/>
            <person name="Zhao L."/>
            <person name="Wei J."/>
            <person name="Que T."/>
            <person name="Du C."/>
            <person name="Cheng J."/>
            <person name="Dai P."/>
            <person name="Han X."/>
            <person name="Huang E."/>
            <person name="Gao Y."/>
            <person name="Liu J."/>
            <person name="Shao H."/>
            <person name="Ye R."/>
            <person name="Li L."/>
            <person name="Wei W."/>
            <person name="Wang X."/>
            <person name="Wang C."/>
            <person name="Huo Q."/>
            <person name="Li W."/>
            <person name="Guo W."/>
            <person name="Chen H."/>
            <person name="Chen S."/>
            <person name="Zhou L."/>
            <person name="Zhou L."/>
            <person name="Ni X."/>
            <person name="Tian J."/>
            <person name="Zhou Y."/>
            <person name="Sheng Y."/>
            <person name="Liu T."/>
            <person name="Pan Y."/>
            <person name="Xia L."/>
            <person name="Li J."/>
            <person name="Zhao F."/>
            <person name="Cao W."/>
        </authorList>
    </citation>
    <scope>NUCLEOTIDE SEQUENCE</scope>
    <source>
        <strain evidence="1">Rsan-2018</strain>
        <tissue evidence="1">Larvae</tissue>
    </source>
</reference>
<reference evidence="1" key="1">
    <citation type="journal article" date="2020" name="Cell">
        <title>Large-Scale Comparative Analyses of Tick Genomes Elucidate Their Genetic Diversity and Vector Capacities.</title>
        <authorList>
            <consortium name="Tick Genome and Microbiome Consortium (TIGMIC)"/>
            <person name="Jia N."/>
            <person name="Wang J."/>
            <person name="Shi W."/>
            <person name="Du L."/>
            <person name="Sun Y."/>
            <person name="Zhan W."/>
            <person name="Jiang J.F."/>
            <person name="Wang Q."/>
            <person name="Zhang B."/>
            <person name="Ji P."/>
            <person name="Bell-Sakyi L."/>
            <person name="Cui X.M."/>
            <person name="Yuan T.T."/>
            <person name="Jiang B.G."/>
            <person name="Yang W.F."/>
            <person name="Lam T.T."/>
            <person name="Chang Q.C."/>
            <person name="Ding S.J."/>
            <person name="Wang X.J."/>
            <person name="Zhu J.G."/>
            <person name="Ruan X.D."/>
            <person name="Zhao L."/>
            <person name="Wei J.T."/>
            <person name="Ye R.Z."/>
            <person name="Que T.C."/>
            <person name="Du C.H."/>
            <person name="Zhou Y.H."/>
            <person name="Cheng J.X."/>
            <person name="Dai P.F."/>
            <person name="Guo W.B."/>
            <person name="Han X.H."/>
            <person name="Huang E.J."/>
            <person name="Li L.F."/>
            <person name="Wei W."/>
            <person name="Gao Y.C."/>
            <person name="Liu J.Z."/>
            <person name="Shao H.Z."/>
            <person name="Wang X."/>
            <person name="Wang C.C."/>
            <person name="Yang T.C."/>
            <person name="Huo Q.B."/>
            <person name="Li W."/>
            <person name="Chen H.Y."/>
            <person name="Chen S.E."/>
            <person name="Zhou L.G."/>
            <person name="Ni X.B."/>
            <person name="Tian J.H."/>
            <person name="Sheng Y."/>
            <person name="Liu T."/>
            <person name="Pan Y.S."/>
            <person name="Xia L.Y."/>
            <person name="Li J."/>
            <person name="Zhao F."/>
            <person name="Cao W.C."/>
        </authorList>
    </citation>
    <scope>NUCLEOTIDE SEQUENCE</scope>
    <source>
        <strain evidence="1">Rsan-2018</strain>
    </source>
</reference>
<keyword evidence="2" id="KW-1185">Reference proteome</keyword>
<dbReference type="VEuPathDB" id="VectorBase:RSAN_026263"/>
<organism evidence="1 2">
    <name type="scientific">Rhipicephalus sanguineus</name>
    <name type="common">Brown dog tick</name>
    <name type="synonym">Ixodes sanguineus</name>
    <dbReference type="NCBI Taxonomy" id="34632"/>
    <lineage>
        <taxon>Eukaryota</taxon>
        <taxon>Metazoa</taxon>
        <taxon>Ecdysozoa</taxon>
        <taxon>Arthropoda</taxon>
        <taxon>Chelicerata</taxon>
        <taxon>Arachnida</taxon>
        <taxon>Acari</taxon>
        <taxon>Parasitiformes</taxon>
        <taxon>Ixodida</taxon>
        <taxon>Ixodoidea</taxon>
        <taxon>Ixodidae</taxon>
        <taxon>Rhipicephalinae</taxon>
        <taxon>Rhipicephalus</taxon>
        <taxon>Rhipicephalus</taxon>
    </lineage>
</organism>